<name>A0A820GV01_9BILA</name>
<evidence type="ECO:0000256" key="1">
    <source>
        <dbReference type="SAM" id="SignalP"/>
    </source>
</evidence>
<evidence type="ECO:0000313" key="4">
    <source>
        <dbReference type="Proteomes" id="UP000663868"/>
    </source>
</evidence>
<accession>A0A820GV01</accession>
<feature type="chain" id="PRO_5036236815" evidence="1">
    <location>
        <begin position="26"/>
        <end position="86"/>
    </location>
</feature>
<dbReference type="EMBL" id="CAJNOE010000035">
    <property type="protein sequence ID" value="CAF0780699.1"/>
    <property type="molecule type" value="Genomic_DNA"/>
</dbReference>
<comment type="caution">
    <text evidence="3">The sequence shown here is derived from an EMBL/GenBank/DDBJ whole genome shotgun (WGS) entry which is preliminary data.</text>
</comment>
<evidence type="ECO:0000313" key="2">
    <source>
        <dbReference type="EMBL" id="CAF0780699.1"/>
    </source>
</evidence>
<feature type="signal peptide" evidence="1">
    <location>
        <begin position="1"/>
        <end position="25"/>
    </location>
</feature>
<dbReference type="Proteomes" id="UP000663860">
    <property type="component" value="Unassembled WGS sequence"/>
</dbReference>
<dbReference type="AlphaFoldDB" id="A0A820GV01"/>
<dbReference type="EMBL" id="CAJOBB010013030">
    <property type="protein sequence ID" value="CAF4284735.1"/>
    <property type="molecule type" value="Genomic_DNA"/>
</dbReference>
<proteinExistence type="predicted"/>
<dbReference type="Proteomes" id="UP000663868">
    <property type="component" value="Unassembled WGS sequence"/>
</dbReference>
<evidence type="ECO:0000313" key="3">
    <source>
        <dbReference type="EMBL" id="CAF4284735.1"/>
    </source>
</evidence>
<keyword evidence="1" id="KW-0732">Signal</keyword>
<sequence length="86" mass="10157">MGMNITIRYWTILIILLAIIAMAWAGEQSRFHDDDDFQEAKITARQFLNILQSKRWKNVGDLEELAEEANKLANDEQEKEQRSLRY</sequence>
<reference evidence="3" key="1">
    <citation type="submission" date="2021-02" db="EMBL/GenBank/DDBJ databases">
        <authorList>
            <person name="Nowell W R."/>
        </authorList>
    </citation>
    <scope>NUCLEOTIDE SEQUENCE</scope>
</reference>
<organism evidence="3 4">
    <name type="scientific">Adineta steineri</name>
    <dbReference type="NCBI Taxonomy" id="433720"/>
    <lineage>
        <taxon>Eukaryota</taxon>
        <taxon>Metazoa</taxon>
        <taxon>Spiralia</taxon>
        <taxon>Gnathifera</taxon>
        <taxon>Rotifera</taxon>
        <taxon>Eurotatoria</taxon>
        <taxon>Bdelloidea</taxon>
        <taxon>Adinetida</taxon>
        <taxon>Adinetidae</taxon>
        <taxon>Adineta</taxon>
    </lineage>
</organism>
<gene>
    <name evidence="2" type="ORF">IZO911_LOCUS5823</name>
    <name evidence="3" type="ORF">KXQ929_LOCUS44646</name>
</gene>
<protein>
    <submittedName>
        <fullName evidence="3">Uncharacterized protein</fullName>
    </submittedName>
</protein>